<dbReference type="EMBL" id="CAIIXF020000002">
    <property type="protein sequence ID" value="CAH1777215.1"/>
    <property type="molecule type" value="Genomic_DNA"/>
</dbReference>
<sequence>MEDASDQKGTINITSYKRKNNLKLGLSLQRIISPPQQQCELNNNTSLSSCDGLQKRAPPDNALSCLADLGERTNRSSGLQEMRTLWFWFNQSVSSPKHKQSISKLYFKTIFKPEKFPMDYMTFLKKAIFLMKQQEFLEIARIDVEFKAVKLDKPETIEDEYLEIPPPPPRVKPDKALKNYITVLTPAHYDYQYLPEIHVSKKSNIKFRVKAKSDAHIALSSVYGDTVDDTYEVIIGTHGNSMSLIKEGANGAVVAERATEGFLDENEYREFWISWDTRKLQVGTGDELGRNGFMVWKVPMDKVHSVNCLSVSTSIEAEGKWEFVEIIDTKDNEVDEKEVLRTKRKTAQFFLWLAKKQKIIDTLEEVYPHGLNLQQLVRVARVQLIDKQHAIKAVMELEEFGLIQQIDKGVWLRTLAPVGIDHDITISKDLSEISDHPDPTFAIITTFYCEMIAVTAILDKKATYVHHRAAGENSVYTLGAIGNANVVLTKLCKPIDSRQEATYTWNTINQLLAIFTNVKHILVVGVVGGLPHHTDFYQDVRLGDVVVCYSDDTKQPLYVNCESVQRTPGTDDFSFSTRSWGCSDQNIETSLKMLMYWNESVAFTKANWEDYLHESLGLLKDSGYNWPRPLARTDKIYMTDPAGENIQVEHPKPPKGKEYMRRKGKSRVHFGPMGSGKYISRVNELRHMFGTTAGVICYDRGIGDILDCVQDTGKDGFMIIRSVCDYLDGVTQNEWHRYSAVVAAAYCKSAISTLSIAK</sequence>
<organism evidence="2 3">
    <name type="scientific">Owenia fusiformis</name>
    <name type="common">Polychaete worm</name>
    <dbReference type="NCBI Taxonomy" id="6347"/>
    <lineage>
        <taxon>Eukaryota</taxon>
        <taxon>Metazoa</taxon>
        <taxon>Spiralia</taxon>
        <taxon>Lophotrochozoa</taxon>
        <taxon>Annelida</taxon>
        <taxon>Polychaeta</taxon>
        <taxon>Sedentaria</taxon>
        <taxon>Canalipalpata</taxon>
        <taxon>Sabellida</taxon>
        <taxon>Oweniida</taxon>
        <taxon>Oweniidae</taxon>
        <taxon>Owenia</taxon>
    </lineage>
</organism>
<comment type="caution">
    <text evidence="2">The sequence shown here is derived from an EMBL/GenBank/DDBJ whole genome shotgun (WGS) entry which is preliminary data.</text>
</comment>
<dbReference type="InterPro" id="IPR035994">
    <property type="entry name" value="Nucleoside_phosphorylase_sf"/>
</dbReference>
<name>A0A8J1XLK1_OWEFU</name>
<dbReference type="AlphaFoldDB" id="A0A8J1XLK1"/>
<accession>A0A8J1XLK1</accession>
<proteinExistence type="predicted"/>
<dbReference type="PANTHER" id="PTHR47705">
    <property type="entry name" value="AGAP000321-PA"/>
    <property type="match status" value="1"/>
</dbReference>
<dbReference type="PANTHER" id="PTHR47705:SF1">
    <property type="entry name" value="PNP_UDP_1 DOMAIN-CONTAINING PROTEIN"/>
    <property type="match status" value="1"/>
</dbReference>
<dbReference type="Gene3D" id="3.40.50.1580">
    <property type="entry name" value="Nucleoside phosphorylase domain"/>
    <property type="match status" value="1"/>
</dbReference>
<dbReference type="Pfam" id="PF12248">
    <property type="entry name" value="Methyltransf_FA"/>
    <property type="match status" value="1"/>
</dbReference>
<protein>
    <recommendedName>
        <fullName evidence="1">Farnesoic acid O-methyl transferase domain-containing protein</fullName>
    </recommendedName>
</protein>
<dbReference type="SUPFAM" id="SSF53167">
    <property type="entry name" value="Purine and uridine phosphorylases"/>
    <property type="match status" value="1"/>
</dbReference>
<dbReference type="Proteomes" id="UP000749559">
    <property type="component" value="Unassembled WGS sequence"/>
</dbReference>
<dbReference type="InterPro" id="IPR022041">
    <property type="entry name" value="Methyltransf_FA"/>
</dbReference>
<evidence type="ECO:0000313" key="3">
    <source>
        <dbReference type="Proteomes" id="UP000749559"/>
    </source>
</evidence>
<dbReference type="OrthoDB" id="1577640at2759"/>
<gene>
    <name evidence="2" type="ORF">OFUS_LOCUS4279</name>
</gene>
<feature type="domain" description="Farnesoic acid O-methyl transferase" evidence="1">
    <location>
        <begin position="188"/>
        <end position="323"/>
    </location>
</feature>
<evidence type="ECO:0000313" key="2">
    <source>
        <dbReference type="EMBL" id="CAH1777215.1"/>
    </source>
</evidence>
<evidence type="ECO:0000259" key="1">
    <source>
        <dbReference type="Pfam" id="PF12248"/>
    </source>
</evidence>
<dbReference type="GO" id="GO:0009116">
    <property type="term" value="P:nucleoside metabolic process"/>
    <property type="evidence" value="ECO:0007669"/>
    <property type="project" value="InterPro"/>
</dbReference>
<reference evidence="2" key="1">
    <citation type="submission" date="2022-03" db="EMBL/GenBank/DDBJ databases">
        <authorList>
            <person name="Martin C."/>
        </authorList>
    </citation>
    <scope>NUCLEOTIDE SEQUENCE</scope>
</reference>
<dbReference type="GO" id="GO:0003824">
    <property type="term" value="F:catalytic activity"/>
    <property type="evidence" value="ECO:0007669"/>
    <property type="project" value="InterPro"/>
</dbReference>
<keyword evidence="3" id="KW-1185">Reference proteome</keyword>